<protein>
    <recommendedName>
        <fullName evidence="3">50S ribosomal protein L33</fullName>
    </recommendedName>
</protein>
<dbReference type="Proteomes" id="UP000295416">
    <property type="component" value="Unassembled WGS sequence"/>
</dbReference>
<accession>A0A4R2NRW8</accession>
<evidence type="ECO:0000313" key="1">
    <source>
        <dbReference type="EMBL" id="TCP24492.1"/>
    </source>
</evidence>
<dbReference type="AlphaFoldDB" id="A0A4R2NRW8"/>
<evidence type="ECO:0008006" key="3">
    <source>
        <dbReference type="Google" id="ProtNLM"/>
    </source>
</evidence>
<comment type="caution">
    <text evidence="1">The sequence shown here is derived from an EMBL/GenBank/DDBJ whole genome shotgun (WGS) entry which is preliminary data.</text>
</comment>
<sequence length="49" mass="5783">MPFTIHCKTCGTRSAKSYLYKKTAQNQINKGVWKRHKDNCHVIKVEKVY</sequence>
<organism evidence="1 2">
    <name type="scientific">Scopulibacillus darangshiensis</name>
    <dbReference type="NCBI Taxonomy" id="442528"/>
    <lineage>
        <taxon>Bacteria</taxon>
        <taxon>Bacillati</taxon>
        <taxon>Bacillota</taxon>
        <taxon>Bacilli</taxon>
        <taxon>Bacillales</taxon>
        <taxon>Sporolactobacillaceae</taxon>
        <taxon>Scopulibacillus</taxon>
    </lineage>
</organism>
<name>A0A4R2NRW8_9BACL</name>
<reference evidence="1 2" key="1">
    <citation type="submission" date="2019-03" db="EMBL/GenBank/DDBJ databases">
        <title>Genomic Encyclopedia of Type Strains, Phase IV (KMG-IV): sequencing the most valuable type-strain genomes for metagenomic binning, comparative biology and taxonomic classification.</title>
        <authorList>
            <person name="Goeker M."/>
        </authorList>
    </citation>
    <scope>NUCLEOTIDE SEQUENCE [LARGE SCALE GENOMIC DNA]</scope>
    <source>
        <strain evidence="1 2">DSM 19377</strain>
    </source>
</reference>
<keyword evidence="2" id="KW-1185">Reference proteome</keyword>
<gene>
    <name evidence="1" type="ORF">EV207_12553</name>
</gene>
<dbReference type="EMBL" id="SLXK01000025">
    <property type="protein sequence ID" value="TCP24492.1"/>
    <property type="molecule type" value="Genomic_DNA"/>
</dbReference>
<evidence type="ECO:0000313" key="2">
    <source>
        <dbReference type="Proteomes" id="UP000295416"/>
    </source>
</evidence>
<proteinExistence type="predicted"/>